<dbReference type="Proteomes" id="UP000490060">
    <property type="component" value="Unassembled WGS sequence"/>
</dbReference>
<accession>A0A2I2M8P6</accession>
<dbReference type="RefSeq" id="WP_058885845.1">
    <property type="nucleotide sequence ID" value="NZ_JAFMUH010000001.1"/>
</dbReference>
<dbReference type="GeneID" id="86817789"/>
<evidence type="ECO:0008006" key="3">
    <source>
        <dbReference type="Google" id="ProtNLM"/>
    </source>
</evidence>
<dbReference type="InterPro" id="IPR058512">
    <property type="entry name" value="DUF8199"/>
</dbReference>
<dbReference type="NCBIfam" id="NF047658">
    <property type="entry name" value="HYC_CC_PP"/>
    <property type="match status" value="1"/>
</dbReference>
<evidence type="ECO:0000313" key="1">
    <source>
        <dbReference type="EMBL" id="SOU88911.1"/>
    </source>
</evidence>
<dbReference type="InterPro" id="IPR058060">
    <property type="entry name" value="HYC_CC_PP"/>
</dbReference>
<protein>
    <recommendedName>
        <fullName evidence="3">Secreted protein</fullName>
    </recommendedName>
</protein>
<name>A0A2I2M8P6_9FLAO</name>
<organism evidence="1 2">
    <name type="scientific">Tenacibaculum finnmarkense genomovar ulcerans</name>
    <dbReference type="NCBI Taxonomy" id="2781388"/>
    <lineage>
        <taxon>Bacteria</taxon>
        <taxon>Pseudomonadati</taxon>
        <taxon>Bacteroidota</taxon>
        <taxon>Flavobacteriia</taxon>
        <taxon>Flavobacteriales</taxon>
        <taxon>Flavobacteriaceae</taxon>
        <taxon>Tenacibaculum</taxon>
        <taxon>Tenacibaculum finnmarkense</taxon>
    </lineage>
</organism>
<dbReference type="Pfam" id="PF26622">
    <property type="entry name" value="DUF8199"/>
    <property type="match status" value="1"/>
</dbReference>
<dbReference type="AlphaFoldDB" id="A0A2I2M8P6"/>
<evidence type="ECO:0000313" key="2">
    <source>
        <dbReference type="Proteomes" id="UP000490060"/>
    </source>
</evidence>
<reference evidence="1 2" key="1">
    <citation type="submission" date="2017-11" db="EMBL/GenBank/DDBJ databases">
        <authorList>
            <person name="Duchaud E."/>
        </authorList>
    </citation>
    <scope>NUCLEOTIDE SEQUENCE [LARGE SCALE GENOMIC DNA]</scope>
    <source>
        <strain evidence="1 2">TNO010</strain>
    </source>
</reference>
<sequence length="137" mass="15681">MNQLFTKIATIILALLVLISTFSFTVEKHYCGDFLVDISYLGEADNCGTLVTENTCETLIKKKKCCKDERYQIDGQDDLQKVSSTKISFETVTLFVAFHASYQLLFQEIETQLATHQYYLPPDLITDIQVLHEVFII</sequence>
<gene>
    <name evidence="1" type="ORF">TNO010_220357</name>
</gene>
<proteinExistence type="predicted"/>
<dbReference type="EMBL" id="OENE01000015">
    <property type="protein sequence ID" value="SOU88911.1"/>
    <property type="molecule type" value="Genomic_DNA"/>
</dbReference>